<dbReference type="AlphaFoldDB" id="A0A6P2BMR9"/>
<accession>A0A6P2BMR9</accession>
<keyword evidence="5 6" id="KW-0460">Magnesium</keyword>
<dbReference type="HAMAP" id="MF_00265">
    <property type="entry name" value="VapC_Nob1"/>
    <property type="match status" value="1"/>
</dbReference>
<evidence type="ECO:0000313" key="8">
    <source>
        <dbReference type="EMBL" id="TVY98970.1"/>
    </source>
</evidence>
<feature type="domain" description="PIN" evidence="7">
    <location>
        <begin position="2"/>
        <end position="126"/>
    </location>
</feature>
<dbReference type="SUPFAM" id="SSF88723">
    <property type="entry name" value="PIN domain-like"/>
    <property type="match status" value="1"/>
</dbReference>
<dbReference type="Pfam" id="PF01850">
    <property type="entry name" value="PIN"/>
    <property type="match status" value="1"/>
</dbReference>
<evidence type="ECO:0000259" key="7">
    <source>
        <dbReference type="Pfam" id="PF01850"/>
    </source>
</evidence>
<dbReference type="EC" id="3.1.-.-" evidence="6"/>
<dbReference type="Proteomes" id="UP000460272">
    <property type="component" value="Unassembled WGS sequence"/>
</dbReference>
<evidence type="ECO:0000256" key="6">
    <source>
        <dbReference type="HAMAP-Rule" id="MF_00265"/>
    </source>
</evidence>
<comment type="similarity">
    <text evidence="6">Belongs to the PINc/VapC protein family.</text>
</comment>
<keyword evidence="4 6" id="KW-0378">Hydrolase</keyword>
<gene>
    <name evidence="6" type="primary">vapC</name>
    <name evidence="8" type="ORF">EAS64_42460</name>
</gene>
<dbReference type="EMBL" id="RPFW01000016">
    <property type="protein sequence ID" value="TVY98970.1"/>
    <property type="molecule type" value="Genomic_DNA"/>
</dbReference>
<evidence type="ECO:0000256" key="1">
    <source>
        <dbReference type="ARBA" id="ARBA00022649"/>
    </source>
</evidence>
<evidence type="ECO:0000256" key="2">
    <source>
        <dbReference type="ARBA" id="ARBA00022722"/>
    </source>
</evidence>
<dbReference type="GO" id="GO:0004521">
    <property type="term" value="F:RNA endonuclease activity"/>
    <property type="evidence" value="ECO:0007669"/>
    <property type="project" value="InterPro"/>
</dbReference>
<comment type="cofactor">
    <cofactor evidence="6">
        <name>Mg(2+)</name>
        <dbReference type="ChEBI" id="CHEBI:18420"/>
    </cofactor>
</comment>
<evidence type="ECO:0000256" key="3">
    <source>
        <dbReference type="ARBA" id="ARBA00022723"/>
    </source>
</evidence>
<dbReference type="Gene3D" id="3.40.50.1010">
    <property type="entry name" value="5'-nuclease"/>
    <property type="match status" value="1"/>
</dbReference>
<dbReference type="RefSeq" id="WP_145862390.1">
    <property type="nucleotide sequence ID" value="NZ_RPFW01000016.1"/>
</dbReference>
<keyword evidence="6" id="KW-0800">Toxin</keyword>
<dbReference type="GO" id="GO:0000287">
    <property type="term" value="F:magnesium ion binding"/>
    <property type="evidence" value="ECO:0007669"/>
    <property type="project" value="UniProtKB-UniRule"/>
</dbReference>
<sequence>MILVDTNVLYALADRRDKHHARCADWLRRTPGVLMVPATVLAETCYLIDRTLGPAAEAAFLDSVGTGPDYTFQLVELVDSDLRRMSRLVRQYADLRLGGTDASVVAICERLGIVTVATVNLRDFAAVRPRHIPAFITVPGLN</sequence>
<keyword evidence="2 6" id="KW-0540">Nuclease</keyword>
<dbReference type="GO" id="GO:0016787">
    <property type="term" value="F:hydrolase activity"/>
    <property type="evidence" value="ECO:0007669"/>
    <property type="project" value="UniProtKB-KW"/>
</dbReference>
<dbReference type="GO" id="GO:0016075">
    <property type="term" value="P:rRNA catabolic process"/>
    <property type="evidence" value="ECO:0007669"/>
    <property type="project" value="TreeGrafter"/>
</dbReference>
<dbReference type="InterPro" id="IPR022907">
    <property type="entry name" value="VapC_family"/>
</dbReference>
<proteinExistence type="inferred from homology"/>
<keyword evidence="9" id="KW-1185">Reference proteome</keyword>
<dbReference type="OrthoDB" id="32665at2"/>
<evidence type="ECO:0000313" key="9">
    <source>
        <dbReference type="Proteomes" id="UP000460272"/>
    </source>
</evidence>
<feature type="binding site" evidence="6">
    <location>
        <position position="101"/>
    </location>
    <ligand>
        <name>Mg(2+)</name>
        <dbReference type="ChEBI" id="CHEBI:18420"/>
    </ligand>
</feature>
<dbReference type="PANTHER" id="PTHR42188:SF1">
    <property type="entry name" value="23S RRNA-SPECIFIC ENDONUCLEASE VAPC20"/>
    <property type="match status" value="1"/>
</dbReference>
<dbReference type="InterPro" id="IPR002716">
    <property type="entry name" value="PIN_dom"/>
</dbReference>
<comment type="function">
    <text evidence="6">Toxic component of a toxin-antitoxin (TA) system. An RNase.</text>
</comment>
<evidence type="ECO:0000256" key="5">
    <source>
        <dbReference type="ARBA" id="ARBA00022842"/>
    </source>
</evidence>
<keyword evidence="3 6" id="KW-0479">Metal-binding</keyword>
<protein>
    <recommendedName>
        <fullName evidence="6">Ribonuclease VapC</fullName>
        <shortName evidence="6">RNase VapC</shortName>
        <ecNumber evidence="6">3.1.-.-</ecNumber>
    </recommendedName>
    <alternativeName>
        <fullName evidence="6">Toxin VapC</fullName>
    </alternativeName>
</protein>
<organism evidence="8 9">
    <name type="scientific">Trebonia kvetii</name>
    <dbReference type="NCBI Taxonomy" id="2480626"/>
    <lineage>
        <taxon>Bacteria</taxon>
        <taxon>Bacillati</taxon>
        <taxon>Actinomycetota</taxon>
        <taxon>Actinomycetes</taxon>
        <taxon>Streptosporangiales</taxon>
        <taxon>Treboniaceae</taxon>
        <taxon>Trebonia</taxon>
    </lineage>
</organism>
<evidence type="ECO:0000256" key="4">
    <source>
        <dbReference type="ARBA" id="ARBA00022801"/>
    </source>
</evidence>
<feature type="binding site" evidence="6">
    <location>
        <position position="5"/>
    </location>
    <ligand>
        <name>Mg(2+)</name>
        <dbReference type="ChEBI" id="CHEBI:18420"/>
    </ligand>
</feature>
<dbReference type="InterPro" id="IPR039018">
    <property type="entry name" value="VapC20-like"/>
</dbReference>
<dbReference type="PANTHER" id="PTHR42188">
    <property type="entry name" value="23S RRNA-SPECIFIC ENDONUCLEASE VAPC20"/>
    <property type="match status" value="1"/>
</dbReference>
<keyword evidence="1 6" id="KW-1277">Toxin-antitoxin system</keyword>
<comment type="caution">
    <text evidence="8">The sequence shown here is derived from an EMBL/GenBank/DDBJ whole genome shotgun (WGS) entry which is preliminary data.</text>
</comment>
<dbReference type="InterPro" id="IPR029060">
    <property type="entry name" value="PIN-like_dom_sf"/>
</dbReference>
<reference evidence="8 9" key="1">
    <citation type="submission" date="2018-11" db="EMBL/GenBank/DDBJ databases">
        <title>Trebonia kvetii gen.nov., sp.nov., a novel acidophilic actinobacterium, and proposal of the new actinobacterial family Treboniaceae fam. nov.</title>
        <authorList>
            <person name="Rapoport D."/>
            <person name="Sagova-Mareckova M."/>
            <person name="Sedlacek I."/>
            <person name="Provaznik J."/>
            <person name="Kralova S."/>
            <person name="Pavlinic D."/>
            <person name="Benes V."/>
            <person name="Kopecky J."/>
        </authorList>
    </citation>
    <scope>NUCLEOTIDE SEQUENCE [LARGE SCALE GENOMIC DNA]</scope>
    <source>
        <strain evidence="8 9">15Tr583</strain>
    </source>
</reference>
<name>A0A6P2BMR9_9ACTN</name>
<dbReference type="GO" id="GO:0090729">
    <property type="term" value="F:toxin activity"/>
    <property type="evidence" value="ECO:0007669"/>
    <property type="project" value="UniProtKB-KW"/>
</dbReference>